<accession>A0A3P8A0V0</accession>
<keyword evidence="3" id="KW-1185">Reference proteome</keyword>
<gene>
    <name evidence="2" type="ORF">HPBE_LOCUS16909</name>
</gene>
<dbReference type="AlphaFoldDB" id="A0A183G5K1"/>
<reference evidence="4" key="2">
    <citation type="submission" date="2019-09" db="UniProtKB">
        <authorList>
            <consortium name="WormBaseParasite"/>
        </authorList>
    </citation>
    <scope>IDENTIFICATION</scope>
</reference>
<protein>
    <submittedName>
        <fullName evidence="2 4">Uncharacterized protein</fullName>
    </submittedName>
</protein>
<sequence>MLLLVVLLLGAAYLFYLYHVRQQRQKELQDVIGRRQQEREKSIARAESWSSKLSSTRRDEIAAWNFRELRGRLEGTIGLQVVVLLWIIQVYAISYLPSSMEQPQNSKLCFFYKHSC</sequence>
<evidence type="ECO:0000313" key="3">
    <source>
        <dbReference type="Proteomes" id="UP000050761"/>
    </source>
</evidence>
<keyword evidence="1" id="KW-1133">Transmembrane helix</keyword>
<keyword evidence="1" id="KW-0812">Transmembrane</keyword>
<keyword evidence="1" id="KW-0472">Membrane</keyword>
<name>A0A183G5K1_HELPZ</name>
<feature type="transmembrane region" description="Helical" evidence="1">
    <location>
        <begin position="77"/>
        <end position="97"/>
    </location>
</feature>
<evidence type="ECO:0000313" key="2">
    <source>
        <dbReference type="EMBL" id="VDP07387.1"/>
    </source>
</evidence>
<dbReference type="EMBL" id="UZAH01029682">
    <property type="protein sequence ID" value="VDP07387.1"/>
    <property type="molecule type" value="Genomic_DNA"/>
</dbReference>
<dbReference type="Proteomes" id="UP000050761">
    <property type="component" value="Unassembled WGS sequence"/>
</dbReference>
<evidence type="ECO:0000256" key="1">
    <source>
        <dbReference type="SAM" id="Phobius"/>
    </source>
</evidence>
<organism evidence="3 4">
    <name type="scientific">Heligmosomoides polygyrus</name>
    <name type="common">Parasitic roundworm</name>
    <dbReference type="NCBI Taxonomy" id="6339"/>
    <lineage>
        <taxon>Eukaryota</taxon>
        <taxon>Metazoa</taxon>
        <taxon>Ecdysozoa</taxon>
        <taxon>Nematoda</taxon>
        <taxon>Chromadorea</taxon>
        <taxon>Rhabditida</taxon>
        <taxon>Rhabditina</taxon>
        <taxon>Rhabditomorpha</taxon>
        <taxon>Strongyloidea</taxon>
        <taxon>Heligmosomidae</taxon>
        <taxon>Heligmosomoides</taxon>
    </lineage>
</organism>
<evidence type="ECO:0000313" key="4">
    <source>
        <dbReference type="WBParaSite" id="HPBE_0001691001-mRNA-1"/>
    </source>
</evidence>
<accession>A0A183G5K1</accession>
<dbReference type="WBParaSite" id="HPBE_0001691001-mRNA-1">
    <property type="protein sequence ID" value="HPBE_0001691001-mRNA-1"/>
    <property type="gene ID" value="HPBE_0001691001"/>
</dbReference>
<reference evidence="2 3" key="1">
    <citation type="submission" date="2018-11" db="EMBL/GenBank/DDBJ databases">
        <authorList>
            <consortium name="Pathogen Informatics"/>
        </authorList>
    </citation>
    <scope>NUCLEOTIDE SEQUENCE [LARGE SCALE GENOMIC DNA]</scope>
</reference>
<proteinExistence type="predicted"/>